<dbReference type="GO" id="GO:0008237">
    <property type="term" value="F:metallopeptidase activity"/>
    <property type="evidence" value="ECO:0007669"/>
    <property type="project" value="UniProtKB-KW"/>
</dbReference>
<dbReference type="AlphaFoldDB" id="A0A642UE47"/>
<feature type="region of interest" description="Disordered" evidence="14">
    <location>
        <begin position="200"/>
        <end position="226"/>
    </location>
</feature>
<sequence length="471" mass="53022">MSCRDLCDVFAHNNAVNTEVYALDEHDRPRAQASGTDKPDFWRMPQMSPRVANRPWRSDPDYFQKVYISGLAVAKMAIHAKSGGNLEVMGMLTGKIIPHGIVVMDVYQLPVEGTETRVNAQAEGYEYMVQFSELSKEVGGRSEHIVGWYHTHPGYGCWLSGIDVNTQALQQGFQDPYLAIVVDPHQSSKQNKVEIGAFRTYPEGHKPKKEEQSKLSQKDLPANKRKDFGTHADRYYSLAIEIFHSSADDIVIPTLLASEDNNLTHLTTSLADTTEGTALEVKDDHLNRIGELTRNIAAADISVRDVRNKQYMRKFSQQFQSLANKRIVREDRGCPWIHQGVDDSDDDGRDVIMGDDIADDESDLERKSYHMSDGDDAVSMDSNSAFDDMEDEQSPREVSLRREVSKRSLRKRPLENQSAMARAMARAVKDQNVQINENKLFGPAIKSANRAIAKREAQELMTLSVQQSLFG</sequence>
<dbReference type="GO" id="GO:0005737">
    <property type="term" value="C:cytoplasm"/>
    <property type="evidence" value="ECO:0007669"/>
    <property type="project" value="UniProtKB-SubCell"/>
</dbReference>
<evidence type="ECO:0000259" key="15">
    <source>
        <dbReference type="PROSITE" id="PS50249"/>
    </source>
</evidence>
<feature type="domain" description="MPN" evidence="15">
    <location>
        <begin position="66"/>
        <end position="204"/>
    </location>
</feature>
<evidence type="ECO:0000256" key="11">
    <source>
        <dbReference type="ARBA" id="ARBA00022833"/>
    </source>
</evidence>
<keyword evidence="8" id="KW-0479">Metal-binding</keyword>
<gene>
    <name evidence="16" type="ORF">DIURU_005348</name>
</gene>
<keyword evidence="6" id="KW-0963">Cytoplasm</keyword>
<evidence type="ECO:0000256" key="8">
    <source>
        <dbReference type="ARBA" id="ARBA00022723"/>
    </source>
</evidence>
<evidence type="ECO:0000256" key="7">
    <source>
        <dbReference type="ARBA" id="ARBA00022670"/>
    </source>
</evidence>
<dbReference type="GeneID" id="54783999"/>
<feature type="region of interest" description="Disordered" evidence="14">
    <location>
        <begin position="370"/>
        <end position="417"/>
    </location>
</feature>
<comment type="subunit">
    <text evidence="4">Component of the COP9 signalosome (CSN) complex.</text>
</comment>
<evidence type="ECO:0000256" key="6">
    <source>
        <dbReference type="ARBA" id="ARBA00022490"/>
    </source>
</evidence>
<dbReference type="Gene3D" id="3.40.140.10">
    <property type="entry name" value="Cytidine Deaminase, domain 2"/>
    <property type="match status" value="1"/>
</dbReference>
<dbReference type="RefSeq" id="XP_034009972.1">
    <property type="nucleotide sequence ID" value="XM_034158320.1"/>
</dbReference>
<proteinExistence type="inferred from homology"/>
<keyword evidence="12" id="KW-0482">Metalloprotease</keyword>
<dbReference type="Proteomes" id="UP000449547">
    <property type="component" value="Unassembled WGS sequence"/>
</dbReference>
<feature type="compositionally biased region" description="Basic and acidic residues" evidence="14">
    <location>
        <begin position="202"/>
        <end position="226"/>
    </location>
</feature>
<keyword evidence="11" id="KW-0862">Zinc</keyword>
<keyword evidence="10" id="KW-0378">Hydrolase</keyword>
<dbReference type="SUPFAM" id="SSF102712">
    <property type="entry name" value="JAB1/MPN domain"/>
    <property type="match status" value="1"/>
</dbReference>
<keyword evidence="17" id="KW-1185">Reference proteome</keyword>
<evidence type="ECO:0000256" key="9">
    <source>
        <dbReference type="ARBA" id="ARBA00022790"/>
    </source>
</evidence>
<keyword evidence="13" id="KW-0539">Nucleus</keyword>
<protein>
    <recommendedName>
        <fullName evidence="5">COP9 signalosome complex subunit 5</fullName>
    </recommendedName>
</protein>
<evidence type="ECO:0000256" key="12">
    <source>
        <dbReference type="ARBA" id="ARBA00023049"/>
    </source>
</evidence>
<reference evidence="16 17" key="1">
    <citation type="submission" date="2019-07" db="EMBL/GenBank/DDBJ databases">
        <title>Genome assembly of two rare yeast pathogens: Diutina rugosa and Trichomonascus ciferrii.</title>
        <authorList>
            <person name="Mixao V."/>
            <person name="Saus E."/>
            <person name="Hansen A."/>
            <person name="Lass-Flor C."/>
            <person name="Gabaldon T."/>
        </authorList>
    </citation>
    <scope>NUCLEOTIDE SEQUENCE [LARGE SCALE GENOMIC DNA]</scope>
    <source>
        <strain evidence="16 17">CBS 613</strain>
    </source>
</reference>
<dbReference type="GO" id="GO:0008180">
    <property type="term" value="C:COP9 signalosome"/>
    <property type="evidence" value="ECO:0007669"/>
    <property type="project" value="UniProtKB-KW"/>
</dbReference>
<dbReference type="FunFam" id="3.40.140.10:FF:000203">
    <property type="entry name" value="COP9 signalosome complex subunit 5"/>
    <property type="match status" value="1"/>
</dbReference>
<dbReference type="SMART" id="SM00232">
    <property type="entry name" value="JAB_MPN"/>
    <property type="match status" value="1"/>
</dbReference>
<dbReference type="InterPro" id="IPR037518">
    <property type="entry name" value="MPN"/>
</dbReference>
<name>A0A642UE47_DIURU</name>
<evidence type="ECO:0000256" key="10">
    <source>
        <dbReference type="ARBA" id="ARBA00022801"/>
    </source>
</evidence>
<evidence type="ECO:0000256" key="5">
    <source>
        <dbReference type="ARBA" id="ARBA00014880"/>
    </source>
</evidence>
<feature type="compositionally biased region" description="Basic and acidic residues" evidence="14">
    <location>
        <begin position="393"/>
        <end position="406"/>
    </location>
</feature>
<dbReference type="EMBL" id="SWFT01000158">
    <property type="protein sequence ID" value="KAA8897371.1"/>
    <property type="molecule type" value="Genomic_DNA"/>
</dbReference>
<dbReference type="OrthoDB" id="605656at2759"/>
<dbReference type="CDD" id="cd08069">
    <property type="entry name" value="MPN_RPN11_CSN5"/>
    <property type="match status" value="1"/>
</dbReference>
<dbReference type="VEuPathDB" id="FungiDB:DIURU_005348"/>
<evidence type="ECO:0000256" key="1">
    <source>
        <dbReference type="ARBA" id="ARBA00004123"/>
    </source>
</evidence>
<accession>A0A642UE47</accession>
<dbReference type="PROSITE" id="PS50249">
    <property type="entry name" value="MPN"/>
    <property type="match status" value="1"/>
</dbReference>
<comment type="similarity">
    <text evidence="3">Belongs to the peptidase M67A family. CSN5 subfamily.</text>
</comment>
<keyword evidence="9" id="KW-0736">Signalosome</keyword>
<keyword evidence="7" id="KW-0645">Protease</keyword>
<evidence type="ECO:0000313" key="16">
    <source>
        <dbReference type="EMBL" id="KAA8897371.1"/>
    </source>
</evidence>
<evidence type="ECO:0000256" key="13">
    <source>
        <dbReference type="ARBA" id="ARBA00023242"/>
    </source>
</evidence>
<evidence type="ECO:0000256" key="3">
    <source>
        <dbReference type="ARBA" id="ARBA00006008"/>
    </source>
</evidence>
<evidence type="ECO:0000313" key="17">
    <source>
        <dbReference type="Proteomes" id="UP000449547"/>
    </source>
</evidence>
<organism evidence="16 17">
    <name type="scientific">Diutina rugosa</name>
    <name type="common">Yeast</name>
    <name type="synonym">Candida rugosa</name>
    <dbReference type="NCBI Taxonomy" id="5481"/>
    <lineage>
        <taxon>Eukaryota</taxon>
        <taxon>Fungi</taxon>
        <taxon>Dikarya</taxon>
        <taxon>Ascomycota</taxon>
        <taxon>Saccharomycotina</taxon>
        <taxon>Pichiomycetes</taxon>
        <taxon>Debaryomycetaceae</taxon>
        <taxon>Diutina</taxon>
    </lineage>
</organism>
<dbReference type="Pfam" id="PF01398">
    <property type="entry name" value="JAB"/>
    <property type="match status" value="1"/>
</dbReference>
<dbReference type="PANTHER" id="PTHR10410">
    <property type="entry name" value="EUKARYOTIC TRANSLATION INITIATION FACTOR 3 -RELATED"/>
    <property type="match status" value="1"/>
</dbReference>
<dbReference type="GO" id="GO:0046872">
    <property type="term" value="F:metal ion binding"/>
    <property type="evidence" value="ECO:0007669"/>
    <property type="project" value="UniProtKB-KW"/>
</dbReference>
<evidence type="ECO:0000256" key="4">
    <source>
        <dbReference type="ARBA" id="ARBA00011098"/>
    </source>
</evidence>
<comment type="subcellular location">
    <subcellularLocation>
        <location evidence="2">Cytoplasm</location>
    </subcellularLocation>
    <subcellularLocation>
        <location evidence="1">Nucleus</location>
    </subcellularLocation>
</comment>
<evidence type="ECO:0000256" key="2">
    <source>
        <dbReference type="ARBA" id="ARBA00004496"/>
    </source>
</evidence>
<evidence type="ECO:0000256" key="14">
    <source>
        <dbReference type="SAM" id="MobiDB-lite"/>
    </source>
</evidence>
<comment type="caution">
    <text evidence="16">The sequence shown here is derived from an EMBL/GenBank/DDBJ whole genome shotgun (WGS) entry which is preliminary data.</text>
</comment>
<dbReference type="GO" id="GO:0006508">
    <property type="term" value="P:proteolysis"/>
    <property type="evidence" value="ECO:0007669"/>
    <property type="project" value="UniProtKB-KW"/>
</dbReference>
<dbReference type="InterPro" id="IPR050242">
    <property type="entry name" value="JAMM_MPN+_peptidase_M67A"/>
</dbReference>
<dbReference type="InterPro" id="IPR000555">
    <property type="entry name" value="JAMM/MPN+_dom"/>
</dbReference>